<dbReference type="AlphaFoldDB" id="A0A1T5D421"/>
<evidence type="ECO:0008006" key="8">
    <source>
        <dbReference type="Google" id="ProtNLM"/>
    </source>
</evidence>
<dbReference type="Gene3D" id="1.20.1250.20">
    <property type="entry name" value="MFS general substrate transporter like domains"/>
    <property type="match status" value="1"/>
</dbReference>
<dbReference type="InterPro" id="IPR036259">
    <property type="entry name" value="MFS_trans_sf"/>
</dbReference>
<feature type="transmembrane region" description="Helical" evidence="5">
    <location>
        <begin position="312"/>
        <end position="332"/>
    </location>
</feature>
<keyword evidence="7" id="KW-1185">Reference proteome</keyword>
<keyword evidence="4 5" id="KW-0472">Membrane</keyword>
<dbReference type="PANTHER" id="PTHR23501:SF5">
    <property type="entry name" value="TRANSPORT PROTEIN"/>
    <property type="match status" value="1"/>
</dbReference>
<feature type="transmembrane region" description="Helical" evidence="5">
    <location>
        <begin position="172"/>
        <end position="191"/>
    </location>
</feature>
<feature type="transmembrane region" description="Helical" evidence="5">
    <location>
        <begin position="14"/>
        <end position="34"/>
    </location>
</feature>
<dbReference type="GO" id="GO:0005886">
    <property type="term" value="C:plasma membrane"/>
    <property type="evidence" value="ECO:0007669"/>
    <property type="project" value="TreeGrafter"/>
</dbReference>
<keyword evidence="2 5" id="KW-0812">Transmembrane</keyword>
<feature type="transmembrane region" description="Helical" evidence="5">
    <location>
        <begin position="139"/>
        <end position="160"/>
    </location>
</feature>
<evidence type="ECO:0000313" key="7">
    <source>
        <dbReference type="Proteomes" id="UP000191112"/>
    </source>
</evidence>
<evidence type="ECO:0000256" key="3">
    <source>
        <dbReference type="ARBA" id="ARBA00022989"/>
    </source>
</evidence>
<feature type="transmembrane region" description="Helical" evidence="5">
    <location>
        <begin position="491"/>
        <end position="509"/>
    </location>
</feature>
<protein>
    <recommendedName>
        <fullName evidence="8">Major Facilitator Superfamily protein</fullName>
    </recommendedName>
</protein>
<evidence type="ECO:0000256" key="2">
    <source>
        <dbReference type="ARBA" id="ARBA00022692"/>
    </source>
</evidence>
<dbReference type="GO" id="GO:0022857">
    <property type="term" value="F:transmembrane transporter activity"/>
    <property type="evidence" value="ECO:0007669"/>
    <property type="project" value="TreeGrafter"/>
</dbReference>
<dbReference type="PANTHER" id="PTHR23501">
    <property type="entry name" value="MAJOR FACILITATOR SUPERFAMILY"/>
    <property type="match status" value="1"/>
</dbReference>
<keyword evidence="3 5" id="KW-1133">Transmembrane helix</keyword>
<organism evidence="6 7">
    <name type="scientific">Soonwooa buanensis</name>
    <dbReference type="NCBI Taxonomy" id="619805"/>
    <lineage>
        <taxon>Bacteria</taxon>
        <taxon>Pseudomonadati</taxon>
        <taxon>Bacteroidota</taxon>
        <taxon>Flavobacteriia</taxon>
        <taxon>Flavobacteriales</taxon>
        <taxon>Weeksellaceae</taxon>
        <taxon>Chryseobacterium group</taxon>
        <taxon>Soonwooa</taxon>
    </lineage>
</organism>
<comment type="subcellular location">
    <subcellularLocation>
        <location evidence="1">Membrane</location>
        <topology evidence="1">Multi-pass membrane protein</topology>
    </subcellularLocation>
</comment>
<sequence>MSHNTIYHKWVPQWLKLPLLIMAMFPHLMLMSLFHSNSAFTSSFLDVDSDDLQYLLMLMYGTIVVTLLVLPRFLAYFSVKYYILLMSSVSIIILYVVSVTNNYHVILVMRFLEGIFGVLEGAIFLPLITAELKTKHARIVAYLFLYAIMLTGGTITTSLLKTSIENYNFQHMVLMIVYFHIFVLIVAFSIFNTNRFFAKIPLYQLDHVSCFLLWLSLQSGAYAIIYGKRLMWLESNQIVFCLFLFMISSGLFILKQKYSKRPIFHLEVFSYVHILVGILLFFIFYVIRAGLNNVYSIMANVWKWPWEYINNIQYFNVGGTILGILISGILLVRAVSSKTIFASGFAILAIDCAWFTYVFYPDTTLWTIAPPLFLQGIGQGLLFTPLVMYIITGLPPNLVSNGAVMGTTVRFWTTAIGYSIMQNAILYLSLKHADSLSMNFSPTNPIFSTLWNSNFNSNLSKLTYNDAVSVTIGGFKSKISAQALLLSNMEIFTILFWIALATTIIILLYKPAKIGVRNIFY</sequence>
<dbReference type="OrthoDB" id="622032at2"/>
<evidence type="ECO:0000313" key="6">
    <source>
        <dbReference type="EMBL" id="SKB66409.1"/>
    </source>
</evidence>
<dbReference type="Proteomes" id="UP000191112">
    <property type="component" value="Unassembled WGS sequence"/>
</dbReference>
<feature type="transmembrane region" description="Helical" evidence="5">
    <location>
        <begin position="411"/>
        <end position="430"/>
    </location>
</feature>
<evidence type="ECO:0000256" key="4">
    <source>
        <dbReference type="ARBA" id="ARBA00023136"/>
    </source>
</evidence>
<evidence type="ECO:0000256" key="5">
    <source>
        <dbReference type="SAM" id="Phobius"/>
    </source>
</evidence>
<dbReference type="SUPFAM" id="SSF103473">
    <property type="entry name" value="MFS general substrate transporter"/>
    <property type="match status" value="1"/>
</dbReference>
<feature type="transmembrane region" description="Helical" evidence="5">
    <location>
        <begin position="372"/>
        <end position="391"/>
    </location>
</feature>
<feature type="transmembrane region" description="Helical" evidence="5">
    <location>
        <begin position="237"/>
        <end position="254"/>
    </location>
</feature>
<feature type="transmembrane region" description="Helical" evidence="5">
    <location>
        <begin position="54"/>
        <end position="74"/>
    </location>
</feature>
<name>A0A1T5D421_9FLAO</name>
<evidence type="ECO:0000256" key="1">
    <source>
        <dbReference type="ARBA" id="ARBA00004141"/>
    </source>
</evidence>
<accession>A0A1T5D421</accession>
<feature type="transmembrane region" description="Helical" evidence="5">
    <location>
        <begin position="339"/>
        <end position="360"/>
    </location>
</feature>
<feature type="transmembrane region" description="Helical" evidence="5">
    <location>
        <begin position="105"/>
        <end position="127"/>
    </location>
</feature>
<dbReference type="RefSeq" id="WP_144038279.1">
    <property type="nucleotide sequence ID" value="NZ_FUYZ01000001.1"/>
</dbReference>
<dbReference type="EMBL" id="FUYZ01000001">
    <property type="protein sequence ID" value="SKB66409.1"/>
    <property type="molecule type" value="Genomic_DNA"/>
</dbReference>
<feature type="transmembrane region" description="Helical" evidence="5">
    <location>
        <begin position="266"/>
        <end position="287"/>
    </location>
</feature>
<gene>
    <name evidence="6" type="ORF">SAMN05660477_00596</name>
</gene>
<reference evidence="6 7" key="1">
    <citation type="submission" date="2017-02" db="EMBL/GenBank/DDBJ databases">
        <authorList>
            <person name="Peterson S.W."/>
        </authorList>
    </citation>
    <scope>NUCLEOTIDE SEQUENCE [LARGE SCALE GENOMIC DNA]</scope>
    <source>
        <strain evidence="6 7">DSM 22323</strain>
    </source>
</reference>
<feature type="transmembrane region" description="Helical" evidence="5">
    <location>
        <begin position="81"/>
        <end position="99"/>
    </location>
</feature>
<dbReference type="STRING" id="619805.SAMN05660477_00596"/>
<proteinExistence type="predicted"/>